<keyword evidence="3" id="KW-1185">Reference proteome</keyword>
<keyword evidence="1" id="KW-0812">Transmembrane</keyword>
<keyword evidence="1" id="KW-0472">Membrane</keyword>
<evidence type="ECO:0000313" key="2">
    <source>
        <dbReference type="EMBL" id="PYI51155.1"/>
    </source>
</evidence>
<feature type="transmembrane region" description="Helical" evidence="1">
    <location>
        <begin position="23"/>
        <end position="47"/>
    </location>
</feature>
<evidence type="ECO:0000256" key="1">
    <source>
        <dbReference type="SAM" id="Phobius"/>
    </source>
</evidence>
<dbReference type="InterPro" id="IPR024596">
    <property type="entry name" value="RNApol_su_b/EpuA"/>
</dbReference>
<sequence>MNDQDTNVRESPKGKLRPRWAKIVLRVLRALLIPFLCLVALIVGLWIGYSYIGGRSAADVWQWSTWKHLFDLVFAT</sequence>
<dbReference type="EMBL" id="QJVJ01000014">
    <property type="protein sequence ID" value="PYI51155.1"/>
    <property type="molecule type" value="Genomic_DNA"/>
</dbReference>
<gene>
    <name evidence="2" type="ORF">DLM86_26055</name>
</gene>
<keyword evidence="2" id="KW-0804">Transcription</keyword>
<dbReference type="GO" id="GO:0000428">
    <property type="term" value="C:DNA-directed RNA polymerase complex"/>
    <property type="evidence" value="ECO:0007669"/>
    <property type="project" value="UniProtKB-KW"/>
</dbReference>
<proteinExistence type="predicted"/>
<evidence type="ECO:0000313" key="3">
    <source>
        <dbReference type="Proteomes" id="UP000247476"/>
    </source>
</evidence>
<keyword evidence="1" id="KW-1133">Transmembrane helix</keyword>
<protein>
    <submittedName>
        <fullName evidence="2">DNA-directed RNA polymerase subunit beta</fullName>
    </submittedName>
</protein>
<organism evidence="2 3">
    <name type="scientific">Paenibacillus flagellatus</name>
    <dbReference type="NCBI Taxonomy" id="2211139"/>
    <lineage>
        <taxon>Bacteria</taxon>
        <taxon>Bacillati</taxon>
        <taxon>Bacillota</taxon>
        <taxon>Bacilli</taxon>
        <taxon>Bacillales</taxon>
        <taxon>Paenibacillaceae</taxon>
        <taxon>Paenibacillus</taxon>
    </lineage>
</organism>
<comment type="caution">
    <text evidence="2">The sequence shown here is derived from an EMBL/GenBank/DDBJ whole genome shotgun (WGS) entry which is preliminary data.</text>
</comment>
<dbReference type="Proteomes" id="UP000247476">
    <property type="component" value="Unassembled WGS sequence"/>
</dbReference>
<dbReference type="AlphaFoldDB" id="A0A2V5JWH1"/>
<accession>A0A2V5JWH1</accession>
<name>A0A2V5JWH1_9BACL</name>
<reference evidence="2 3" key="1">
    <citation type="submission" date="2018-05" db="EMBL/GenBank/DDBJ databases">
        <title>Paenibacillus flagellatus sp. nov., isolated from selenium mineral soil.</title>
        <authorList>
            <person name="Dai X."/>
        </authorList>
    </citation>
    <scope>NUCLEOTIDE SEQUENCE [LARGE SCALE GENOMIC DNA]</scope>
    <source>
        <strain evidence="2 3">DXL2</strain>
    </source>
</reference>
<keyword evidence="2" id="KW-0240">DNA-directed RNA polymerase</keyword>
<dbReference type="RefSeq" id="WP_110842999.1">
    <property type="nucleotide sequence ID" value="NZ_QJVJ01000014.1"/>
</dbReference>
<dbReference type="OrthoDB" id="2990424at2"/>
<dbReference type="Pfam" id="PF11772">
    <property type="entry name" value="EpuA"/>
    <property type="match status" value="1"/>
</dbReference>